<evidence type="ECO:0000256" key="1">
    <source>
        <dbReference type="SAM" id="MobiDB-lite"/>
    </source>
</evidence>
<dbReference type="Proteomes" id="UP001633002">
    <property type="component" value="Unassembled WGS sequence"/>
</dbReference>
<evidence type="ECO:0000313" key="2">
    <source>
        <dbReference type="EMBL" id="KAL3692943.1"/>
    </source>
</evidence>
<organism evidence="2 3">
    <name type="scientific">Riccia sorocarpa</name>
    <dbReference type="NCBI Taxonomy" id="122646"/>
    <lineage>
        <taxon>Eukaryota</taxon>
        <taxon>Viridiplantae</taxon>
        <taxon>Streptophyta</taxon>
        <taxon>Embryophyta</taxon>
        <taxon>Marchantiophyta</taxon>
        <taxon>Marchantiopsida</taxon>
        <taxon>Marchantiidae</taxon>
        <taxon>Marchantiales</taxon>
        <taxon>Ricciaceae</taxon>
        <taxon>Riccia</taxon>
    </lineage>
</organism>
<sequence length="599" mass="66819">MADRVLLTFKGTNDTDLLPCTDGVAIVDVHYCRARWNLVPESVYISDRVPHGDEFLNVFLQKSAGTWTLPAGKRYTIFGLIDNSPGQLPRRSQSIPASVVTGPCTIDEAASTTAATTYWSEIPPDPSLVSSYTALRDIRGKSELSRLLLSDFTHSIVVRLPDKYNENMIFELPPVKIEDALKKGAILEGMDRAHDCWLWTKCTTTSASIGIRPAEYTVNRIQCVGSLECRSSTCRKLSIDVRCRDRFTPSSPVREYANQPARVVVEEIPNLPVRENTNHRMGVNEKRFQIFEDGDDTNRPSGFAVNNSSHQSARVAVNPSSARVDVEPTRRSSLRVPTFQWETNVFDEMDFDDQFQPARVAKPLAEDTNNAPGVDISNRRSTVQTEIDGRTLYQHTDGDFKFLQRDLPQPARVAEPLAEDTNNAPGVDISNRRSTVQTEIDGPTLYQHPDRDFQFQQRDFPQPARVAVPLAEDTNNAPGMGIRHRRSTVHTDGDFQFHQQAEVADPLAEDTNNAPGIGMRPQRSTAVESGHTGPTFYHHRAGESQHHQNNLPQPERVADPLGEDTNNTPRNGIRRSTVLEADIQTISSDSDVEIIDSTP</sequence>
<evidence type="ECO:0000313" key="3">
    <source>
        <dbReference type="Proteomes" id="UP001633002"/>
    </source>
</evidence>
<proteinExistence type="predicted"/>
<accession>A0ABD3HMX1</accession>
<gene>
    <name evidence="2" type="ORF">R1sor_006594</name>
</gene>
<dbReference type="EMBL" id="JBJQOH010000003">
    <property type="protein sequence ID" value="KAL3692943.1"/>
    <property type="molecule type" value="Genomic_DNA"/>
</dbReference>
<dbReference type="AlphaFoldDB" id="A0ABD3HMX1"/>
<reference evidence="2 3" key="1">
    <citation type="submission" date="2024-09" db="EMBL/GenBank/DDBJ databases">
        <title>Chromosome-scale assembly of Riccia sorocarpa.</title>
        <authorList>
            <person name="Paukszto L."/>
        </authorList>
    </citation>
    <scope>NUCLEOTIDE SEQUENCE [LARGE SCALE GENOMIC DNA]</scope>
    <source>
        <strain evidence="2">LP-2024</strain>
        <tissue evidence="2">Aerial parts of the thallus</tissue>
    </source>
</reference>
<comment type="caution">
    <text evidence="2">The sequence shown here is derived from an EMBL/GenBank/DDBJ whole genome shotgun (WGS) entry which is preliminary data.</text>
</comment>
<keyword evidence="3" id="KW-1185">Reference proteome</keyword>
<protein>
    <submittedName>
        <fullName evidence="2">Uncharacterized protein</fullName>
    </submittedName>
</protein>
<name>A0ABD3HMX1_9MARC</name>
<feature type="region of interest" description="Disordered" evidence="1">
    <location>
        <begin position="509"/>
        <end position="575"/>
    </location>
</feature>